<dbReference type="OrthoDB" id="543156at2759"/>
<dbReference type="InterPro" id="IPR052158">
    <property type="entry name" value="INH-QAR"/>
</dbReference>
<dbReference type="InterPro" id="IPR029062">
    <property type="entry name" value="Class_I_gatase-like"/>
</dbReference>
<dbReference type="EMBL" id="MU004471">
    <property type="protein sequence ID" value="KAF2649979.1"/>
    <property type="molecule type" value="Genomic_DNA"/>
</dbReference>
<protein>
    <submittedName>
        <fullName evidence="2">ThiJ/PfpI family protein-like protein</fullName>
    </submittedName>
</protein>
<gene>
    <name evidence="2" type="ORF">K491DRAFT_697658</name>
</gene>
<keyword evidence="3" id="KW-1185">Reference proteome</keyword>
<organism evidence="2 3">
    <name type="scientific">Lophiostoma macrostomum CBS 122681</name>
    <dbReference type="NCBI Taxonomy" id="1314788"/>
    <lineage>
        <taxon>Eukaryota</taxon>
        <taxon>Fungi</taxon>
        <taxon>Dikarya</taxon>
        <taxon>Ascomycota</taxon>
        <taxon>Pezizomycotina</taxon>
        <taxon>Dothideomycetes</taxon>
        <taxon>Pleosporomycetidae</taxon>
        <taxon>Pleosporales</taxon>
        <taxon>Lophiostomataceae</taxon>
        <taxon>Lophiostoma</taxon>
    </lineage>
</organism>
<dbReference type="PANTHER" id="PTHR43130:SF3">
    <property type="entry name" value="HTH-TYPE TRANSCRIPTIONAL REGULATOR RV1931C"/>
    <property type="match status" value="1"/>
</dbReference>
<dbReference type="InterPro" id="IPR002818">
    <property type="entry name" value="DJ-1/PfpI"/>
</dbReference>
<evidence type="ECO:0000313" key="3">
    <source>
        <dbReference type="Proteomes" id="UP000799324"/>
    </source>
</evidence>
<accession>A0A6A6SQK2</accession>
<dbReference type="PANTHER" id="PTHR43130">
    <property type="entry name" value="ARAC-FAMILY TRANSCRIPTIONAL REGULATOR"/>
    <property type="match status" value="1"/>
</dbReference>
<dbReference type="Gene3D" id="3.40.50.880">
    <property type="match status" value="1"/>
</dbReference>
<proteinExistence type="predicted"/>
<sequence length="231" mass="24993">MAPLNVAVFVYPEADIIDFSGPLEIYSTNPPTGVPRAFQTTTFAAQSPVKLSASAMTLVPDVSLDEVDAELDKFDILVVPGAHPDMLNTYIPSEEGKRITSLLKSFAQLKPRQETGHRIIQSVCTGALILAASGILKGKKATTHHMSYDRMKELADEAAGGDSGIEVLRKRRWVDSGLNDSGVRIVNAGGVTSGFDASLNIVKLVAGKEVADWVQEIVEYEKRDEHNGWAN</sequence>
<dbReference type="Pfam" id="PF01965">
    <property type="entry name" value="DJ-1_PfpI"/>
    <property type="match status" value="1"/>
</dbReference>
<dbReference type="AlphaFoldDB" id="A0A6A6SQK2"/>
<reference evidence="2" key="1">
    <citation type="journal article" date="2020" name="Stud. Mycol.">
        <title>101 Dothideomycetes genomes: a test case for predicting lifestyles and emergence of pathogens.</title>
        <authorList>
            <person name="Haridas S."/>
            <person name="Albert R."/>
            <person name="Binder M."/>
            <person name="Bloem J."/>
            <person name="Labutti K."/>
            <person name="Salamov A."/>
            <person name="Andreopoulos B."/>
            <person name="Baker S."/>
            <person name="Barry K."/>
            <person name="Bills G."/>
            <person name="Bluhm B."/>
            <person name="Cannon C."/>
            <person name="Castanera R."/>
            <person name="Culley D."/>
            <person name="Daum C."/>
            <person name="Ezra D."/>
            <person name="Gonzalez J."/>
            <person name="Henrissat B."/>
            <person name="Kuo A."/>
            <person name="Liang C."/>
            <person name="Lipzen A."/>
            <person name="Lutzoni F."/>
            <person name="Magnuson J."/>
            <person name="Mondo S."/>
            <person name="Nolan M."/>
            <person name="Ohm R."/>
            <person name="Pangilinan J."/>
            <person name="Park H.-J."/>
            <person name="Ramirez L."/>
            <person name="Alfaro M."/>
            <person name="Sun H."/>
            <person name="Tritt A."/>
            <person name="Yoshinaga Y."/>
            <person name="Zwiers L.-H."/>
            <person name="Turgeon B."/>
            <person name="Goodwin S."/>
            <person name="Spatafora J."/>
            <person name="Crous P."/>
            <person name="Grigoriev I."/>
        </authorList>
    </citation>
    <scope>NUCLEOTIDE SEQUENCE</scope>
    <source>
        <strain evidence="2">CBS 122681</strain>
    </source>
</reference>
<name>A0A6A6SQK2_9PLEO</name>
<feature type="domain" description="DJ-1/PfpI" evidence="1">
    <location>
        <begin position="6"/>
        <end position="153"/>
    </location>
</feature>
<evidence type="ECO:0000313" key="2">
    <source>
        <dbReference type="EMBL" id="KAF2649979.1"/>
    </source>
</evidence>
<dbReference type="SUPFAM" id="SSF52317">
    <property type="entry name" value="Class I glutamine amidotransferase-like"/>
    <property type="match status" value="1"/>
</dbReference>
<evidence type="ECO:0000259" key="1">
    <source>
        <dbReference type="Pfam" id="PF01965"/>
    </source>
</evidence>
<dbReference type="Proteomes" id="UP000799324">
    <property type="component" value="Unassembled WGS sequence"/>
</dbReference>